<dbReference type="Proteomes" id="UP001589610">
    <property type="component" value="Unassembled WGS sequence"/>
</dbReference>
<protein>
    <submittedName>
        <fullName evidence="2">DUF397 domain-containing protein</fullName>
    </submittedName>
</protein>
<comment type="caution">
    <text evidence="2">The sequence shown here is derived from an EMBL/GenBank/DDBJ whole genome shotgun (WGS) entry which is preliminary data.</text>
</comment>
<dbReference type="Pfam" id="PF04149">
    <property type="entry name" value="DUF397"/>
    <property type="match status" value="1"/>
</dbReference>
<accession>A0ABV5TPS4</accession>
<evidence type="ECO:0000259" key="1">
    <source>
        <dbReference type="Pfam" id="PF04149"/>
    </source>
</evidence>
<reference evidence="2 3" key="1">
    <citation type="submission" date="2024-09" db="EMBL/GenBank/DDBJ databases">
        <authorList>
            <person name="Sun Q."/>
            <person name="Mori K."/>
        </authorList>
    </citation>
    <scope>NUCLEOTIDE SEQUENCE [LARGE SCALE GENOMIC DNA]</scope>
    <source>
        <strain evidence="2 3">JCM 3028</strain>
    </source>
</reference>
<sequence length="72" mass="7678">MDLNNATWVTSTMSGDNGGDCVEVANLRDTADHPALIAVRDSKDPEGPKLLFTPTAWNTFLGGVRAGRFDLG</sequence>
<dbReference type="RefSeq" id="WP_344749391.1">
    <property type="nucleotide sequence ID" value="NZ_BAAAWW010000193.1"/>
</dbReference>
<organism evidence="2 3">
    <name type="scientific">Streptosporangium vulgare</name>
    <dbReference type="NCBI Taxonomy" id="46190"/>
    <lineage>
        <taxon>Bacteria</taxon>
        <taxon>Bacillati</taxon>
        <taxon>Actinomycetota</taxon>
        <taxon>Actinomycetes</taxon>
        <taxon>Streptosporangiales</taxon>
        <taxon>Streptosporangiaceae</taxon>
        <taxon>Streptosporangium</taxon>
    </lineage>
</organism>
<dbReference type="EMBL" id="JBHMBS010000029">
    <property type="protein sequence ID" value="MFB9681009.1"/>
    <property type="molecule type" value="Genomic_DNA"/>
</dbReference>
<feature type="domain" description="DUF397" evidence="1">
    <location>
        <begin position="6"/>
        <end position="65"/>
    </location>
</feature>
<proteinExistence type="predicted"/>
<dbReference type="InterPro" id="IPR007278">
    <property type="entry name" value="DUF397"/>
</dbReference>
<keyword evidence="3" id="KW-1185">Reference proteome</keyword>
<evidence type="ECO:0000313" key="2">
    <source>
        <dbReference type="EMBL" id="MFB9681009.1"/>
    </source>
</evidence>
<gene>
    <name evidence="2" type="ORF">ACFFRH_36505</name>
</gene>
<name>A0ABV5TPS4_9ACTN</name>
<evidence type="ECO:0000313" key="3">
    <source>
        <dbReference type="Proteomes" id="UP001589610"/>
    </source>
</evidence>